<feature type="region of interest" description="Disordered" evidence="4">
    <location>
        <begin position="2647"/>
        <end position="2667"/>
    </location>
</feature>
<dbReference type="SMART" id="SM00256">
    <property type="entry name" value="FBOX"/>
    <property type="match status" value="1"/>
</dbReference>
<feature type="domain" description="F-box" evidence="5">
    <location>
        <begin position="2437"/>
        <end position="2483"/>
    </location>
</feature>
<dbReference type="PANTHER" id="PTHR24198:SF165">
    <property type="entry name" value="ANKYRIN REPEAT-CONTAINING PROTEIN-RELATED"/>
    <property type="match status" value="1"/>
</dbReference>
<feature type="region of interest" description="Disordered" evidence="4">
    <location>
        <begin position="1792"/>
        <end position="1861"/>
    </location>
</feature>
<feature type="compositionally biased region" description="Acidic residues" evidence="4">
    <location>
        <begin position="1799"/>
        <end position="1810"/>
    </location>
</feature>
<name>A0A163DXS0_DIDRA</name>
<dbReference type="InterPro" id="IPR002110">
    <property type="entry name" value="Ankyrin_rpt"/>
</dbReference>
<keyword evidence="1" id="KW-0677">Repeat</keyword>
<dbReference type="SUPFAM" id="SSF81383">
    <property type="entry name" value="F-box domain"/>
    <property type="match status" value="1"/>
</dbReference>
<evidence type="ECO:0000259" key="5">
    <source>
        <dbReference type="PROSITE" id="PS50181"/>
    </source>
</evidence>
<dbReference type="Gene3D" id="1.25.40.20">
    <property type="entry name" value="Ankyrin repeat-containing domain"/>
    <property type="match status" value="3"/>
</dbReference>
<dbReference type="EMBL" id="JYNV01000196">
    <property type="protein sequence ID" value="KZM23407.1"/>
    <property type="molecule type" value="Genomic_DNA"/>
</dbReference>
<feature type="region of interest" description="Disordered" evidence="4">
    <location>
        <begin position="600"/>
        <end position="646"/>
    </location>
</feature>
<dbReference type="Pfam" id="PF12014">
    <property type="entry name" value="Cyclin_D1_bind"/>
    <property type="match status" value="1"/>
</dbReference>
<dbReference type="Gene3D" id="1.20.1280.50">
    <property type="match status" value="1"/>
</dbReference>
<feature type="compositionally biased region" description="Basic and acidic residues" evidence="4">
    <location>
        <begin position="600"/>
        <end position="622"/>
    </location>
</feature>
<feature type="region of interest" description="Disordered" evidence="4">
    <location>
        <begin position="2799"/>
        <end position="2827"/>
    </location>
</feature>
<proteinExistence type="predicted"/>
<feature type="repeat" description="ANK" evidence="3">
    <location>
        <begin position="574"/>
        <end position="595"/>
    </location>
</feature>
<dbReference type="Pfam" id="PF12796">
    <property type="entry name" value="Ank_2"/>
    <property type="match status" value="1"/>
</dbReference>
<feature type="compositionally biased region" description="Polar residues" evidence="4">
    <location>
        <begin position="2762"/>
        <end position="2773"/>
    </location>
</feature>
<feature type="repeat" description="ANK" evidence="3">
    <location>
        <begin position="1663"/>
        <end position="1695"/>
    </location>
</feature>
<evidence type="ECO:0000313" key="7">
    <source>
        <dbReference type="Proteomes" id="UP000076837"/>
    </source>
</evidence>
<dbReference type="SUPFAM" id="SSF48403">
    <property type="entry name" value="Ankyrin repeat"/>
    <property type="match status" value="3"/>
</dbReference>
<feature type="repeat" description="ANK" evidence="3">
    <location>
        <begin position="1526"/>
        <end position="1558"/>
    </location>
</feature>
<dbReference type="PROSITE" id="PS50181">
    <property type="entry name" value="FBOX"/>
    <property type="match status" value="1"/>
</dbReference>
<evidence type="ECO:0000256" key="1">
    <source>
        <dbReference type="ARBA" id="ARBA00022737"/>
    </source>
</evidence>
<evidence type="ECO:0000256" key="2">
    <source>
        <dbReference type="ARBA" id="ARBA00023043"/>
    </source>
</evidence>
<feature type="region of interest" description="Disordered" evidence="4">
    <location>
        <begin position="2085"/>
        <end position="2105"/>
    </location>
</feature>
<accession>A0A163DXS0</accession>
<organism evidence="6 7">
    <name type="scientific">Didymella rabiei</name>
    <name type="common">Chickpea ascochyta blight fungus</name>
    <name type="synonym">Mycosphaerella rabiei</name>
    <dbReference type="NCBI Taxonomy" id="5454"/>
    <lineage>
        <taxon>Eukaryota</taxon>
        <taxon>Fungi</taxon>
        <taxon>Dikarya</taxon>
        <taxon>Ascomycota</taxon>
        <taxon>Pezizomycotina</taxon>
        <taxon>Dothideomycetes</taxon>
        <taxon>Pleosporomycetidae</taxon>
        <taxon>Pleosporales</taxon>
        <taxon>Pleosporineae</taxon>
        <taxon>Didymellaceae</taxon>
        <taxon>Ascochyta</taxon>
    </lineage>
</organism>
<dbReference type="SMART" id="SM00248">
    <property type="entry name" value="ANK"/>
    <property type="match status" value="9"/>
</dbReference>
<dbReference type="PANTHER" id="PTHR24198">
    <property type="entry name" value="ANKYRIN REPEAT AND PROTEIN KINASE DOMAIN-CONTAINING PROTEIN"/>
    <property type="match status" value="1"/>
</dbReference>
<evidence type="ECO:0000256" key="3">
    <source>
        <dbReference type="PROSITE-ProRule" id="PRU00023"/>
    </source>
</evidence>
<dbReference type="Proteomes" id="UP000076837">
    <property type="component" value="Unassembled WGS sequence"/>
</dbReference>
<feature type="repeat" description="ANK" evidence="3">
    <location>
        <begin position="541"/>
        <end position="568"/>
    </location>
</feature>
<feature type="repeat" description="ANK" evidence="3">
    <location>
        <begin position="698"/>
        <end position="720"/>
    </location>
</feature>
<dbReference type="Pfam" id="PF12937">
    <property type="entry name" value="F-box-like"/>
    <property type="match status" value="1"/>
</dbReference>
<dbReference type="PROSITE" id="PS50297">
    <property type="entry name" value="ANK_REP_REGION"/>
    <property type="match status" value="5"/>
</dbReference>
<dbReference type="InterPro" id="IPR036770">
    <property type="entry name" value="Ankyrin_rpt-contain_sf"/>
</dbReference>
<feature type="compositionally biased region" description="Polar residues" evidence="4">
    <location>
        <begin position="1839"/>
        <end position="1856"/>
    </location>
</feature>
<evidence type="ECO:0000256" key="4">
    <source>
        <dbReference type="SAM" id="MobiDB-lite"/>
    </source>
</evidence>
<dbReference type="STRING" id="5454.A0A163DXS0"/>
<dbReference type="PROSITE" id="PS50088">
    <property type="entry name" value="ANK_REPEAT"/>
    <property type="match status" value="5"/>
</dbReference>
<dbReference type="InterPro" id="IPR001810">
    <property type="entry name" value="F-box_dom"/>
</dbReference>
<sequence length="2930" mass="328837">MSTQNQVIEPIALPRLPAEHAEWLSHVSKHPSTSMHELLAPYKEYDAKLREVFAQQPSHPAMEKPNVLPLFAGQERDVKIRARKSDTESEDERQRYLMPLKTSERKPDGAPAIVQSLKEFQTNFQLFSESALVDMDWSNVVVAGSAVVTSLLPVPAEHNASKRALREYYHQKLAPSSDVDLFLYALTEEQAVEKIKQIEQRIRDSILTETTTIRTKNAITIASQYPTRHVQIVLRIYRSISEILTGFDVDCSCAAYDGKQVYASPRAVAAYMTQVNTIDLTRRSPSYENRLSKYSHRGFEVYWPLLDRSRIDPTIFERSFGRTLGLARLLVLEKLPRTTDRDSYVDQRRAERGRPAINRWNTRKHKLKGNVKEDHDDEVPDWVESDEVSDYHTFTVPYGPKFHARKIERLLYAKDLLLNAEWNRPKDRETTLHRHPAFFGNATDVIGDCCGYCPKPATPEDEAIAEVENKIYVSGGLTFIKDDPGRQTIGSFHPLTNDDWTEMAYVGNTARLCQAIVDGDVEHVQDWLSQEGADPNERDYTGRTPLQLAVMSSTPEVVQILIDAGARIVARMIDGRTALHLAAMRGEAAMVKALLVKSEANEEKEAEKEEAKLKQRKTDHGIKQLAATDDSQMADADVTHSDDDVDMLDDEDERADATTEGSMVKIRGKQQREENNMPIDENDDDPDVYDVNVLAWDTPVSPLHLAISNGHVEVVKLLVQEFGADVLLPVKLVHEHSKSPRAAILPLVLALQLPPQKADEMTQALIALGASPAQADVENVTALHYFAARNAALLSTMISANSPAAKRAVNHLHMSGHEYTPSATSALQSAIEHGDVDSIDALLKLGAQAQVDFGVYIRSYKTKWEAHGMSENNQKTFQTTFQQPVLTAVERELPSVVLKLLDAGADINSLSGGAWRAVHDGRASGYDNAQSLLDATREKINTLRQWIDKEQQDKTVTTPGTWGGAHQVFAPVPLKEDAHYLDGISPGTYAHWTTLKQLQAAKRVYEEDVKKYEEAAKAMPKEADGWKEKLAEVQKLLSGYEALDSELLERDAKTFKELYPDVQLDEHRNRYARDYKPDPPKPWAPKLNFHLPDLTEEQREGYIRLFQACWDADLSTVKELTLAVWSENQTPLKIAVQDTSGFSPFSIAVLREHLDLAKVLLEIAHVQFAPAEESGQSMYTLQAEGSDDEGALSDNNEEDAVRIFHEVVDDNFTIENIGEVQSQVKSKITALAMLAWHCPVSRFLEEDDTSTALLDYSYHHGASRHLTRRSYGIREPRKIIRDAANGRTYRASPSIAQEHYQKVAKPGNLFQMAIFLDDASLLQFLIDAGEEYTVRRGDTDVGPASQFYSFSEQDFFYAIQLGRVQLLKEIVKRTGAGIPLDVLVKKSGVEINKKPKYYQGLSVHGRKRADWAAAGRDTQCESPREEHPPLLHAARLTNLDSIEWFLSDAATHTYVEFAENNKKDIRIQGLAKAKGGLQAAISKWLSLRSKLLIHVVVLSKTNAKSLELLKHLSETQPDLINHKSASGLTPLQLAFSLHRVEMAKILMEAGGDQTSRNHGGDNLIHTTLSPHLISRDNGRATLLELLGLIDSRLVSSMVTERASSVPGAVTPLAQWTYAAIRHSYGYGRNSNKQPDVVTKVHEETLRILLDISKGSDLGLVNGEGDTPLHAAVRYGADNILHIMLSCRPELLFRENASGRTPYEMAEDAHLAQNVFHKPPVIGRKYRQYYNQAPKSEILERRPESFVGGDKDERNQIEKVWDVCKEFEGKACRGTKRTLVSLLEANEVAKRLAGKKPRTDEEEGNQSELEETALKGDEVDVWFQTGDTDGASDLAFNPPETLQKTPSTGTKRPSAQLETDDTSDLQLKANSRAIYDANKTEINTWYDKDHTKKLGIPQHGKPKHSAAPWYQKLLVWQKAHGHVVASPRKKRKLNTGSSQAIDAQTLSVKCRQRRRLPGDSVPVPEPPFVALSDFETMPNGNYACGHVYRNPPLECCETGLSMHAKKEAIKKSKETWKKQVERLIDGGKLDPGHKEWEGWVCEGLREKNQPVLFARQKEAREKRAREREGWKRGMIEGGEVVRKRSRQSLQRPDVCHSPACPASNDAPQSPIDYHRPQPIPAFQRQSISNDIAAIQTSFLAKLVRTNPRQLRQHDVFYRHAQYRESLKESPDFGLLKKWYLAYFLKDKEQPLSAEQRELLEKEDPSYVGRKRVGIGPALAAVDSFFGEYLAQKASMPTLRAGSLTPAAASDFQDAPPAPSSARREAFKPQDPEMIESGLGRIRTSGGVFQKHVGFAVSDPVSQKLTQTRSEAYYLSSLPQSIATGNEVVDAEMRNMLLSKVDWSRYSDFNADNDAGDLLPQIGDVAAVAQSLILGDFDSSEALNDERPTTSGVRLGTIWWSERCLRNMELGLLLRIAQTLHGTDGICEYMPEATMDDATPPLLALPAEIVQHILAFLSLSDLITTSLVSRALHQHSQQDTLWQPFVQEQVPGHDVPKPKNLTWRELFRQHHPYWFLAKNKIWFADTPHTGKLLVARYDHRINAIEAYALVAERRQPVMQSWEWNPEAIIHTFHPSVQLDMVAPIIRLNGDSYERVYGDRLQHEIHMDVYHEAPLASAGLFSRLMLTRPWPKDIITAATPVWPPLILPSAARTRNDTSPSGFRHTANKPGRIQELSTSTFRLRKWMEFASRPNGVSMRVGEDITTFATLPEESYTPTAQKPWQGIWCGDYAGHGCEFLLVTQPDEPLALPERAEWAMRARERGGSVSSAGSWSTAPTDAAVSSDHEELFETADDLEDSVATLQGADREDGWSMVEAADRKKEERSAEDEEGVYRGRMEAIKLTGDPNIPRGEYTFIAPDIGPNGLIRVASEDMFKGARIVRSVGHIAARGFREDTYMTSQLILISHDRLAQYWETFGHVSFYQRVNVDDFVKV</sequence>
<dbReference type="InterPro" id="IPR036047">
    <property type="entry name" value="F-box-like_dom_sf"/>
</dbReference>
<keyword evidence="7" id="KW-1185">Reference proteome</keyword>
<feature type="compositionally biased region" description="Basic and acidic residues" evidence="4">
    <location>
        <begin position="2802"/>
        <end position="2821"/>
    </location>
</feature>
<protein>
    <recommendedName>
        <fullName evidence="5">F-box domain-containing protein</fullName>
    </recommendedName>
</protein>
<reference evidence="6 7" key="1">
    <citation type="journal article" date="2016" name="Sci. Rep.">
        <title>Draft genome sequencing and secretome analysis of fungal phytopathogen Ascochyta rabiei provides insight into the necrotrophic effector repertoire.</title>
        <authorList>
            <person name="Verma S."/>
            <person name="Gazara R.K."/>
            <person name="Nizam S."/>
            <person name="Parween S."/>
            <person name="Chattopadhyay D."/>
            <person name="Verma P.K."/>
        </authorList>
    </citation>
    <scope>NUCLEOTIDE SEQUENCE [LARGE SCALE GENOMIC DNA]</scope>
    <source>
        <strain evidence="6 7">ArDII</strain>
    </source>
</reference>
<gene>
    <name evidence="6" type="ORF">ST47_g5447</name>
</gene>
<evidence type="ECO:0000313" key="6">
    <source>
        <dbReference type="EMBL" id="KZM23407.1"/>
    </source>
</evidence>
<feature type="region of interest" description="Disordered" evidence="4">
    <location>
        <begin position="2757"/>
        <end position="2783"/>
    </location>
</feature>
<keyword evidence="2 3" id="KW-0040">ANK repeat</keyword>
<dbReference type="Pfam" id="PF00023">
    <property type="entry name" value="Ank"/>
    <property type="match status" value="1"/>
</dbReference>
<comment type="caution">
    <text evidence="6">The sequence shown here is derived from an EMBL/GenBank/DDBJ whole genome shotgun (WGS) entry which is preliminary data.</text>
</comment>